<evidence type="ECO:0000313" key="1">
    <source>
        <dbReference type="EMBL" id="KAI4368913.1"/>
    </source>
</evidence>
<proteinExistence type="predicted"/>
<keyword evidence="2" id="KW-1185">Reference proteome</keyword>
<sequence>MASKGKKPIVVDQDVEEPPQEEEEEEEEVERFDDFTVASSWERFISDIEAVCRQWLADGPKNLLEKGAIPVGSSTSVYRVKFELKYAMKSYCMEYYFGVRSDGKTAEWDSSLHDLQLCFGVRDFLMIAPQSASGVVLDSPESSKLLSAVAIALSNCSSTWPAFVPVHDPSRKAYIGIQSMGTVFTRSFEADHIGSQVPIKLMHLEGLYELFISKFAYSTLDFSEHVFRVHFTMRLTYETFAHNDDDVVQGRDMESSEIGGNPGHDLHNRSHWDDDCPWSRWYSAEDPMKGISLVAIWTDKVIDSSSEMAELENATPLEAEKWILSPQISPDVIDASMENKSAGFASQLSLLVDALDMSFQAQFMEDFVSVEKPGMEGLKSSLVIPPMSVVDRILKELFQNGSIRSNSGKGEPKLSRVIKGAPVESLFAEFCLHSLWCGNCNIRAIAFLWIEFVREVRWCWEETQPLPGVPTSGSIDLSTCIVNQKLQMLSICIERKQQQNEEYQDCVGSEDADSIIIEHDGTAGYSSEEVEPGRSSVGEFYSPSTPKKFEESGKSSPRFALFPQESPSSMSLRSSDCSRRGSAGVVGCMKLLKSNQSLHAPFTQDAPLMTEDMHEERLQAVDAFKESFNFSAQLEREILSSDMSAFKAANPDAVFEDFIRWHSPGDWETDEDEKCGPSVNVTPGSKDEWPPRGRLSQRMSDHGNLWRKIWNDAPALPASDQKPLFDPNREGEKVLHYLETIQPHQLLEQMICTSFRAAADTIYKTNFGDLKQMTSRMDQLYATMASMLKPLQAKRLAAGSETIEDLRRLALIFGNVERLLHLAAFLHRKFFQARSLSDAIFSGFFSHSARRMGTGLTKEVEEADFDMKIPVKHHERQVISDVFAPPTVNQSWRKVLSMGNLLNGHEPVLREIIFSKLDSVSSGNQYASETPRGHHRQIEMYRMYISGTSNDLRVALSVASCD</sequence>
<name>A0ACB9QUN0_9MYRT</name>
<protein>
    <submittedName>
        <fullName evidence="1">Uncharacterized protein</fullName>
    </submittedName>
</protein>
<dbReference type="EMBL" id="CM042884">
    <property type="protein sequence ID" value="KAI4368913.1"/>
    <property type="molecule type" value="Genomic_DNA"/>
</dbReference>
<dbReference type="Proteomes" id="UP001057402">
    <property type="component" value="Chromosome 5"/>
</dbReference>
<evidence type="ECO:0000313" key="2">
    <source>
        <dbReference type="Proteomes" id="UP001057402"/>
    </source>
</evidence>
<comment type="caution">
    <text evidence="1">The sequence shown here is derived from an EMBL/GenBank/DDBJ whole genome shotgun (WGS) entry which is preliminary data.</text>
</comment>
<organism evidence="1 2">
    <name type="scientific">Melastoma candidum</name>
    <dbReference type="NCBI Taxonomy" id="119954"/>
    <lineage>
        <taxon>Eukaryota</taxon>
        <taxon>Viridiplantae</taxon>
        <taxon>Streptophyta</taxon>
        <taxon>Embryophyta</taxon>
        <taxon>Tracheophyta</taxon>
        <taxon>Spermatophyta</taxon>
        <taxon>Magnoliopsida</taxon>
        <taxon>eudicotyledons</taxon>
        <taxon>Gunneridae</taxon>
        <taxon>Pentapetalae</taxon>
        <taxon>rosids</taxon>
        <taxon>malvids</taxon>
        <taxon>Myrtales</taxon>
        <taxon>Melastomataceae</taxon>
        <taxon>Melastomatoideae</taxon>
        <taxon>Melastomateae</taxon>
        <taxon>Melastoma</taxon>
    </lineage>
</organism>
<accession>A0ACB9QUN0</accession>
<reference evidence="2" key="1">
    <citation type="journal article" date="2023" name="Front. Plant Sci.">
        <title>Chromosomal-level genome assembly of Melastoma candidum provides insights into trichome evolution.</title>
        <authorList>
            <person name="Zhong Y."/>
            <person name="Wu W."/>
            <person name="Sun C."/>
            <person name="Zou P."/>
            <person name="Liu Y."/>
            <person name="Dai S."/>
            <person name="Zhou R."/>
        </authorList>
    </citation>
    <scope>NUCLEOTIDE SEQUENCE [LARGE SCALE GENOMIC DNA]</scope>
</reference>
<gene>
    <name evidence="1" type="ORF">MLD38_017416</name>
</gene>